<accession>A0AAV8FJS5</accession>
<dbReference type="PANTHER" id="PTHR11461">
    <property type="entry name" value="SERINE PROTEASE INHIBITOR, SERPIN"/>
    <property type="match status" value="1"/>
</dbReference>
<dbReference type="GO" id="GO:0005615">
    <property type="term" value="C:extracellular space"/>
    <property type="evidence" value="ECO:0007669"/>
    <property type="project" value="InterPro"/>
</dbReference>
<dbReference type="EMBL" id="JAMFTS010000002">
    <property type="protein sequence ID" value="KAJ4791036.1"/>
    <property type="molecule type" value="Genomic_DNA"/>
</dbReference>
<dbReference type="InterPro" id="IPR023796">
    <property type="entry name" value="Serpin_dom"/>
</dbReference>
<dbReference type="InterPro" id="IPR042178">
    <property type="entry name" value="Serpin_sf_1"/>
</dbReference>
<evidence type="ECO:0000313" key="4">
    <source>
        <dbReference type="EMBL" id="KAJ4791036.1"/>
    </source>
</evidence>
<dbReference type="PANTHER" id="PTHR11461:SF211">
    <property type="entry name" value="GH10112P-RELATED"/>
    <property type="match status" value="1"/>
</dbReference>
<dbReference type="InterPro" id="IPR036186">
    <property type="entry name" value="Serpin_sf"/>
</dbReference>
<dbReference type="PROSITE" id="PS00284">
    <property type="entry name" value="SERPIN"/>
    <property type="match status" value="1"/>
</dbReference>
<dbReference type="Gene3D" id="2.30.39.10">
    <property type="entry name" value="Alpha-1-antitrypsin, domain 1"/>
    <property type="match status" value="1"/>
</dbReference>
<dbReference type="InterPro" id="IPR000215">
    <property type="entry name" value="Serpin_fam"/>
</dbReference>
<sequence>MTQRGLFNVVNGNGMGHFVFRFDSKTVCTGTIRYPFCLQRNRWNVAERLNLHCISHNGMSKSIPFTVPFRKRMLKSDSSLVPFGRNVHGKRITVYRRQDETQSLRDLVAGQSECLLRLSSHVSSHIGHNRNFVFSHLSFHAALSLVTAGAKGRTFDQLHTFLCPGSDPISARTNLADVYSEVTCPALADGSMLGGPSLACANGVWLDKSFKLKQLFKTTVSSVFKADVQSVDFLRKATCAVRQVNSWVENVTKGLIKDLLLPSSLDQSTVLALCNAIHFKGTWAQKFDKSRTVRDDFHLLDGTSVKVPFMSSEERQYISKYTDFSVLRLPYNQGRDLMRQFSMYIFLPSSKDGIRNLAEKLYSGPEFLNRHLPTKKIPVSKFLVPKFKISFEFEGSEVLKGLGVDLIFGGDQGEGGLSEMVETEPHVTNGLTVSNIFHKAFIEVNEEGTEAAAATAVSLCGCSPMIPQLENFVANHPFLYLIREDMTGVILFVGHVMNPAVDA</sequence>
<comment type="caution">
    <text evidence="4">The sequence shown here is derived from an EMBL/GenBank/DDBJ whole genome shotgun (WGS) entry which is preliminary data.</text>
</comment>
<dbReference type="Proteomes" id="UP001140206">
    <property type="component" value="Chromosome 2"/>
</dbReference>
<gene>
    <name evidence="4" type="ORF">LUZ62_042282</name>
</gene>
<protein>
    <submittedName>
        <fullName evidence="4">Serpin-like protein</fullName>
    </submittedName>
</protein>
<keyword evidence="5" id="KW-1185">Reference proteome</keyword>
<dbReference type="Pfam" id="PF00079">
    <property type="entry name" value="Serpin"/>
    <property type="match status" value="1"/>
</dbReference>
<evidence type="ECO:0000256" key="1">
    <source>
        <dbReference type="ARBA" id="ARBA00009500"/>
    </source>
</evidence>
<proteinExistence type="inferred from homology"/>
<evidence type="ECO:0000256" key="2">
    <source>
        <dbReference type="RuleBase" id="RU000411"/>
    </source>
</evidence>
<dbReference type="InterPro" id="IPR042185">
    <property type="entry name" value="Serpin_sf_2"/>
</dbReference>
<comment type="similarity">
    <text evidence="1 2">Belongs to the serpin family.</text>
</comment>
<dbReference type="Gene3D" id="3.30.497.10">
    <property type="entry name" value="Antithrombin, subunit I, domain 2"/>
    <property type="match status" value="1"/>
</dbReference>
<dbReference type="InterPro" id="IPR023795">
    <property type="entry name" value="Serpin_CS"/>
</dbReference>
<evidence type="ECO:0000259" key="3">
    <source>
        <dbReference type="SMART" id="SM00093"/>
    </source>
</evidence>
<dbReference type="SMART" id="SM00093">
    <property type="entry name" value="SERPIN"/>
    <property type="match status" value="1"/>
</dbReference>
<dbReference type="GO" id="GO:0004867">
    <property type="term" value="F:serine-type endopeptidase inhibitor activity"/>
    <property type="evidence" value="ECO:0007669"/>
    <property type="project" value="InterPro"/>
</dbReference>
<reference evidence="4" key="1">
    <citation type="submission" date="2022-08" db="EMBL/GenBank/DDBJ databases">
        <authorList>
            <person name="Marques A."/>
        </authorList>
    </citation>
    <scope>NUCLEOTIDE SEQUENCE</scope>
    <source>
        <strain evidence="4">RhyPub2mFocal</strain>
        <tissue evidence="4">Leaves</tissue>
    </source>
</reference>
<name>A0AAV8FJS5_9POAL</name>
<organism evidence="4 5">
    <name type="scientific">Rhynchospora pubera</name>
    <dbReference type="NCBI Taxonomy" id="906938"/>
    <lineage>
        <taxon>Eukaryota</taxon>
        <taxon>Viridiplantae</taxon>
        <taxon>Streptophyta</taxon>
        <taxon>Embryophyta</taxon>
        <taxon>Tracheophyta</taxon>
        <taxon>Spermatophyta</taxon>
        <taxon>Magnoliopsida</taxon>
        <taxon>Liliopsida</taxon>
        <taxon>Poales</taxon>
        <taxon>Cyperaceae</taxon>
        <taxon>Cyperoideae</taxon>
        <taxon>Rhynchosporeae</taxon>
        <taxon>Rhynchospora</taxon>
    </lineage>
</organism>
<dbReference type="AlphaFoldDB" id="A0AAV8FJS5"/>
<dbReference type="CDD" id="cd02043">
    <property type="entry name" value="serpinP_plants"/>
    <property type="match status" value="1"/>
</dbReference>
<dbReference type="SUPFAM" id="SSF56574">
    <property type="entry name" value="Serpins"/>
    <property type="match status" value="1"/>
</dbReference>
<feature type="domain" description="Serpin" evidence="3">
    <location>
        <begin position="116"/>
        <end position="499"/>
    </location>
</feature>
<evidence type="ECO:0000313" key="5">
    <source>
        <dbReference type="Proteomes" id="UP001140206"/>
    </source>
</evidence>